<keyword evidence="3 8" id="KW-0813">Transport</keyword>
<sequence>MTILHSYTTQMVLLGTALLGLASGIAGTFAVLRKESLIGDGLSHAALPGVVLAFLLTGIKNIEVLIAGAALSSIAAAWLVTITVENSKIKFDGALATILSAFFGFGMVLLTYIQSLNKAGQTGLSKFIFGQAATILARDVYITSVAAIIIMILTALFRKELKLISFDPEYARTLQIPVTFTLILYRALLIMTIIIGIQSVGAILISSLLIAPAVGARQWTDKLGTMCILAGMFGMISAIGGTLWSTAVSKLPTGPAIIVILSILVLLSLLFAPNRSLLWQLRRVRQTKYALKSMSGPSTEKTMPSDPVTPTSESGNIGGTL</sequence>
<organism evidence="11 12">
    <name type="scientific">Veillonella rodentium</name>
    <dbReference type="NCBI Taxonomy" id="248315"/>
    <lineage>
        <taxon>Bacteria</taxon>
        <taxon>Bacillati</taxon>
        <taxon>Bacillota</taxon>
        <taxon>Negativicutes</taxon>
        <taxon>Veillonellales</taxon>
        <taxon>Veillonellaceae</taxon>
        <taxon>Veillonella</taxon>
    </lineage>
</organism>
<feature type="compositionally biased region" description="Polar residues" evidence="9">
    <location>
        <begin position="295"/>
        <end position="315"/>
    </location>
</feature>
<comment type="similarity">
    <text evidence="2 8">Belongs to the ABC-3 integral membrane protein family.</text>
</comment>
<feature type="transmembrane region" description="Helical" evidence="10">
    <location>
        <begin position="64"/>
        <end position="82"/>
    </location>
</feature>
<feature type="transmembrane region" description="Helical" evidence="10">
    <location>
        <begin position="94"/>
        <end position="114"/>
    </location>
</feature>
<dbReference type="GO" id="GO:0010043">
    <property type="term" value="P:response to zinc ion"/>
    <property type="evidence" value="ECO:0007669"/>
    <property type="project" value="TreeGrafter"/>
</dbReference>
<dbReference type="PANTHER" id="PTHR30477">
    <property type="entry name" value="ABC-TRANSPORTER METAL-BINDING PROTEIN"/>
    <property type="match status" value="1"/>
</dbReference>
<evidence type="ECO:0000256" key="10">
    <source>
        <dbReference type="SAM" id="Phobius"/>
    </source>
</evidence>
<accession>A0A239YDW9</accession>
<evidence type="ECO:0000256" key="3">
    <source>
        <dbReference type="ARBA" id="ARBA00022448"/>
    </source>
</evidence>
<feature type="transmembrane region" description="Helical" evidence="10">
    <location>
        <begin position="183"/>
        <end position="211"/>
    </location>
</feature>
<gene>
    <name evidence="11" type="primary">mntB_2</name>
    <name evidence="11" type="ORF">SAMEA44547418_00222</name>
</gene>
<dbReference type="Proteomes" id="UP000214973">
    <property type="component" value="Chromosome 1"/>
</dbReference>
<dbReference type="GO" id="GO:0055085">
    <property type="term" value="P:transmembrane transport"/>
    <property type="evidence" value="ECO:0007669"/>
    <property type="project" value="InterPro"/>
</dbReference>
<evidence type="ECO:0000256" key="8">
    <source>
        <dbReference type="RuleBase" id="RU003943"/>
    </source>
</evidence>
<evidence type="ECO:0000256" key="7">
    <source>
        <dbReference type="ARBA" id="ARBA00023136"/>
    </source>
</evidence>
<evidence type="ECO:0000256" key="1">
    <source>
        <dbReference type="ARBA" id="ARBA00004651"/>
    </source>
</evidence>
<keyword evidence="7 10" id="KW-0472">Membrane</keyword>
<keyword evidence="6 10" id="KW-1133">Transmembrane helix</keyword>
<dbReference type="RefSeq" id="WP_095064988.1">
    <property type="nucleotide sequence ID" value="NZ_LT906470.1"/>
</dbReference>
<evidence type="ECO:0000313" key="11">
    <source>
        <dbReference type="EMBL" id="SNV56404.1"/>
    </source>
</evidence>
<dbReference type="CDD" id="cd06550">
    <property type="entry name" value="TM_ABC_iron-siderophores_like"/>
    <property type="match status" value="1"/>
</dbReference>
<dbReference type="Pfam" id="PF00950">
    <property type="entry name" value="ABC-3"/>
    <property type="match status" value="1"/>
</dbReference>
<feature type="transmembrane region" description="Helical" evidence="10">
    <location>
        <begin position="135"/>
        <end position="157"/>
    </location>
</feature>
<feature type="transmembrane region" description="Helical" evidence="10">
    <location>
        <begin position="256"/>
        <end position="273"/>
    </location>
</feature>
<dbReference type="PANTHER" id="PTHR30477:SF3">
    <property type="entry name" value="METAL TRANSPORT SYSTEM MEMBRANE PROTEIN CT_069-RELATED"/>
    <property type="match status" value="1"/>
</dbReference>
<dbReference type="AlphaFoldDB" id="A0A239YDW9"/>
<evidence type="ECO:0000256" key="5">
    <source>
        <dbReference type="ARBA" id="ARBA00022692"/>
    </source>
</evidence>
<name>A0A239YDW9_9FIRM</name>
<keyword evidence="12" id="KW-1185">Reference proteome</keyword>
<keyword evidence="4" id="KW-1003">Cell membrane</keyword>
<comment type="subcellular location">
    <subcellularLocation>
        <location evidence="1 8">Cell membrane</location>
        <topology evidence="1 8">Multi-pass membrane protein</topology>
    </subcellularLocation>
</comment>
<dbReference type="KEGG" id="vrm:44547418_00222"/>
<dbReference type="InterPro" id="IPR001626">
    <property type="entry name" value="ABC_TroCD"/>
</dbReference>
<feature type="transmembrane region" description="Helical" evidence="10">
    <location>
        <begin position="223"/>
        <end position="244"/>
    </location>
</feature>
<protein>
    <submittedName>
        <fullName evidence="11">Manganese transport system membrane protein mntB</fullName>
    </submittedName>
</protein>
<feature type="transmembrane region" description="Helical" evidence="10">
    <location>
        <begin position="12"/>
        <end position="32"/>
    </location>
</feature>
<dbReference type="SUPFAM" id="SSF81345">
    <property type="entry name" value="ABC transporter involved in vitamin B12 uptake, BtuC"/>
    <property type="match status" value="1"/>
</dbReference>
<feature type="region of interest" description="Disordered" evidence="9">
    <location>
        <begin position="292"/>
        <end position="321"/>
    </location>
</feature>
<reference evidence="11 12" key="1">
    <citation type="submission" date="2017-06" db="EMBL/GenBank/DDBJ databases">
        <authorList>
            <consortium name="Pathogen Informatics"/>
        </authorList>
    </citation>
    <scope>NUCLEOTIDE SEQUENCE [LARGE SCALE GENOMIC DNA]</scope>
    <source>
        <strain evidence="11 12">NCTC12018</strain>
    </source>
</reference>
<evidence type="ECO:0000313" key="12">
    <source>
        <dbReference type="Proteomes" id="UP000214973"/>
    </source>
</evidence>
<proteinExistence type="inferred from homology"/>
<feature type="transmembrane region" description="Helical" evidence="10">
    <location>
        <begin position="38"/>
        <end position="57"/>
    </location>
</feature>
<keyword evidence="5 8" id="KW-0812">Transmembrane</keyword>
<evidence type="ECO:0000256" key="4">
    <source>
        <dbReference type="ARBA" id="ARBA00022475"/>
    </source>
</evidence>
<evidence type="ECO:0000256" key="9">
    <source>
        <dbReference type="SAM" id="MobiDB-lite"/>
    </source>
</evidence>
<dbReference type="Gene3D" id="1.10.3470.10">
    <property type="entry name" value="ABC transporter involved in vitamin B12 uptake, BtuC"/>
    <property type="match status" value="1"/>
</dbReference>
<dbReference type="InterPro" id="IPR037294">
    <property type="entry name" value="ABC_BtuC-like"/>
</dbReference>
<evidence type="ECO:0000256" key="6">
    <source>
        <dbReference type="ARBA" id="ARBA00022989"/>
    </source>
</evidence>
<dbReference type="EMBL" id="LT906470">
    <property type="protein sequence ID" value="SNV56404.1"/>
    <property type="molecule type" value="Genomic_DNA"/>
</dbReference>
<evidence type="ECO:0000256" key="2">
    <source>
        <dbReference type="ARBA" id="ARBA00008034"/>
    </source>
</evidence>
<dbReference type="GO" id="GO:0043190">
    <property type="term" value="C:ATP-binding cassette (ABC) transporter complex"/>
    <property type="evidence" value="ECO:0007669"/>
    <property type="project" value="InterPro"/>
</dbReference>